<evidence type="ECO:0000313" key="2">
    <source>
        <dbReference type="Proteomes" id="UP001202248"/>
    </source>
</evidence>
<protein>
    <submittedName>
        <fullName evidence="1">Uncharacterized protein</fullName>
    </submittedName>
</protein>
<evidence type="ECO:0000313" key="1">
    <source>
        <dbReference type="EMBL" id="MCH5599277.1"/>
    </source>
</evidence>
<proteinExistence type="predicted"/>
<dbReference type="Proteomes" id="UP001202248">
    <property type="component" value="Unassembled WGS sequence"/>
</dbReference>
<name>A0ABS9SLM1_9BACT</name>
<reference evidence="1 2" key="1">
    <citation type="submission" date="2022-02" db="EMBL/GenBank/DDBJ databases">
        <authorList>
            <person name="Min J."/>
        </authorList>
    </citation>
    <scope>NUCLEOTIDE SEQUENCE [LARGE SCALE GENOMIC DNA]</scope>
    <source>
        <strain evidence="1 2">GR10-1</strain>
    </source>
</reference>
<organism evidence="1 2">
    <name type="scientific">Niabella ginsengisoli</name>
    <dbReference type="NCBI Taxonomy" id="522298"/>
    <lineage>
        <taxon>Bacteria</taxon>
        <taxon>Pseudomonadati</taxon>
        <taxon>Bacteroidota</taxon>
        <taxon>Chitinophagia</taxon>
        <taxon>Chitinophagales</taxon>
        <taxon>Chitinophagaceae</taxon>
        <taxon>Niabella</taxon>
    </lineage>
</organism>
<accession>A0ABS9SLM1</accession>
<sequence length="65" mass="7878">MQIDNISFNDISIFHPEEGYSIFHKLNFTRTEGGKEWLRHFFPRLLMISKKLPEHKIFSKNWLIT</sequence>
<keyword evidence="2" id="KW-1185">Reference proteome</keyword>
<gene>
    <name evidence="1" type="ORF">MKP09_15855</name>
</gene>
<dbReference type="RefSeq" id="WP_240830996.1">
    <property type="nucleotide sequence ID" value="NZ_JAKWBL010000003.1"/>
</dbReference>
<comment type="caution">
    <text evidence="1">The sequence shown here is derived from an EMBL/GenBank/DDBJ whole genome shotgun (WGS) entry which is preliminary data.</text>
</comment>
<dbReference type="EMBL" id="JAKWBL010000003">
    <property type="protein sequence ID" value="MCH5599277.1"/>
    <property type="molecule type" value="Genomic_DNA"/>
</dbReference>